<dbReference type="Pfam" id="PF07833">
    <property type="entry name" value="Cu_amine_oxidN1"/>
    <property type="match status" value="1"/>
</dbReference>
<dbReference type="EMBL" id="FNAF01000017">
    <property type="protein sequence ID" value="SDE07948.1"/>
    <property type="molecule type" value="Genomic_DNA"/>
</dbReference>
<dbReference type="STRING" id="2741.SAMN04489866_1179"/>
<evidence type="ECO:0000256" key="1">
    <source>
        <dbReference type="SAM" id="SignalP"/>
    </source>
</evidence>
<reference evidence="3 4" key="1">
    <citation type="submission" date="2016-10" db="EMBL/GenBank/DDBJ databases">
        <authorList>
            <person name="de Groot N.N."/>
        </authorList>
    </citation>
    <scope>NUCLEOTIDE SEQUENCE [LARGE SCALE GENOMIC DNA]</scope>
    <source>
        <strain evidence="3 4">DSM 20475</strain>
    </source>
</reference>
<keyword evidence="1" id="KW-0732">Signal</keyword>
<feature type="signal peptide" evidence="1">
    <location>
        <begin position="1"/>
        <end position="29"/>
    </location>
</feature>
<proteinExistence type="predicted"/>
<feature type="domain" description="Copper amine oxidase-like N-terminal" evidence="2">
    <location>
        <begin position="644"/>
        <end position="735"/>
    </location>
</feature>
<sequence>MKKTTKKVVSLLTILSFLLTLVPAGALFAADTDPSKDRSYVEVEDDTRDVGDVTQVRVGLKTATGLSAEAGTNEIVVWAGTNSTSNDSVEFMDTVENYKDSNGAEMQGVYKITTPVKGVNEMNVKFHKEGDYRFNAAIVPTGAKIENISDLAQYRINENSDALVKVRPDEDVKCIKVLDGDGNELATLTEDKNKSDKKITVDANGLKETKVKVVAYKDKEGTILADKGTVVDFDTNSANLVLDKTSDKIDYTGEAEVKLTGDVYGTYKLYITVGDIDATLENVVVEKSEASYIELTKAPKNALAWNSDFKTKGMEDFVHIQIKDINNNVMKSKITSEPIFDSGDPKEYVKVLSQPDSMDLDDDQFYVKPVKNNAGEDKDYYTLVSEKELKAGKYSVQLGLKNGKKVVVNFEIAKFGTAKDLKIDYDTESVELEADVEAPTIVLVDENGVEKKSEKRVTLGYNGYAVKEFDTDDGSFTVKDDEKYLGSKITVTAVAEREGLSAKAELTVAQDGRNIKFLDNKGAVGANNKVIFQLVDGDGKTVALGGGGYDTSAVTIQSVSDDTAKVSATVNNTGDLSDKGTGELSLTSDKPVTADIQVYVRNKDGKYYAGNLKYTFGKTASNADTTVVMTIGSKDVIVDNNIVATDTAALIKNDRTFVPYRALAEAFGAKVEWNEKDRTVTTEMDGKKVVMTIDKKEYKVNDKEMTMDVAPYISGDRTLVPVRFVAEALGFKVTPTYNTDGTTASVVFNK</sequence>
<dbReference type="AlphaFoldDB" id="A0A1G6ZZ45"/>
<dbReference type="Gene3D" id="3.30.457.10">
    <property type="entry name" value="Copper amine oxidase-like, N-terminal domain"/>
    <property type="match status" value="1"/>
</dbReference>
<dbReference type="OrthoDB" id="1805339at2"/>
<dbReference type="Proteomes" id="UP000198995">
    <property type="component" value="Unassembled WGS sequence"/>
</dbReference>
<accession>A0A1G6ZZ45</accession>
<dbReference type="InterPro" id="IPR036582">
    <property type="entry name" value="Mao_N_sf"/>
</dbReference>
<organism evidence="3 4">
    <name type="scientific">Peptococcus niger</name>
    <dbReference type="NCBI Taxonomy" id="2741"/>
    <lineage>
        <taxon>Bacteria</taxon>
        <taxon>Bacillati</taxon>
        <taxon>Bacillota</taxon>
        <taxon>Clostridia</taxon>
        <taxon>Eubacteriales</taxon>
        <taxon>Peptococcaceae</taxon>
        <taxon>Peptococcus</taxon>
    </lineage>
</organism>
<dbReference type="SUPFAM" id="SSF55383">
    <property type="entry name" value="Copper amine oxidase, domain N"/>
    <property type="match status" value="2"/>
</dbReference>
<evidence type="ECO:0000259" key="2">
    <source>
        <dbReference type="Pfam" id="PF07833"/>
    </source>
</evidence>
<protein>
    <submittedName>
        <fullName evidence="3">Copper amine oxidase N-terminal domain-containing protein</fullName>
    </submittedName>
</protein>
<gene>
    <name evidence="3" type="ORF">SAMN04489866_1179</name>
</gene>
<name>A0A1G6ZZ45_PEPNI</name>
<evidence type="ECO:0000313" key="3">
    <source>
        <dbReference type="EMBL" id="SDE07948.1"/>
    </source>
</evidence>
<evidence type="ECO:0000313" key="4">
    <source>
        <dbReference type="Proteomes" id="UP000198995"/>
    </source>
</evidence>
<dbReference type="InterPro" id="IPR012854">
    <property type="entry name" value="Cu_amine_oxidase-like_N"/>
</dbReference>
<feature type="chain" id="PRO_5011602984" evidence="1">
    <location>
        <begin position="30"/>
        <end position="750"/>
    </location>
</feature>
<dbReference type="RefSeq" id="WP_091792378.1">
    <property type="nucleotide sequence ID" value="NZ_FNAF01000017.1"/>
</dbReference>
<keyword evidence="4" id="KW-1185">Reference proteome</keyword>